<evidence type="ECO:0000256" key="1">
    <source>
        <dbReference type="SAM" id="MobiDB-lite"/>
    </source>
</evidence>
<dbReference type="Proteomes" id="UP001054837">
    <property type="component" value="Unassembled WGS sequence"/>
</dbReference>
<dbReference type="AlphaFoldDB" id="A0AAV4WIB1"/>
<keyword evidence="3" id="KW-1185">Reference proteome</keyword>
<dbReference type="EMBL" id="BPLQ01014641">
    <property type="protein sequence ID" value="GIY81544.1"/>
    <property type="molecule type" value="Genomic_DNA"/>
</dbReference>
<evidence type="ECO:0000313" key="2">
    <source>
        <dbReference type="EMBL" id="GIY81544.1"/>
    </source>
</evidence>
<evidence type="ECO:0000313" key="3">
    <source>
        <dbReference type="Proteomes" id="UP001054837"/>
    </source>
</evidence>
<reference evidence="2 3" key="1">
    <citation type="submission" date="2021-06" db="EMBL/GenBank/DDBJ databases">
        <title>Caerostris darwini draft genome.</title>
        <authorList>
            <person name="Kono N."/>
            <person name="Arakawa K."/>
        </authorList>
    </citation>
    <scope>NUCLEOTIDE SEQUENCE [LARGE SCALE GENOMIC DNA]</scope>
</reference>
<feature type="compositionally biased region" description="Basic and acidic residues" evidence="1">
    <location>
        <begin position="1"/>
        <end position="20"/>
    </location>
</feature>
<comment type="caution">
    <text evidence="2">The sequence shown here is derived from an EMBL/GenBank/DDBJ whole genome shotgun (WGS) entry which is preliminary data.</text>
</comment>
<sequence length="93" mass="10045">MVVAIDDSRRLSSSSHRGDSKANTAPLSEFGLTREPATDAVFFVTLAACCCSVSCDSLIVQEAITVIFSVTIKANWNLMIRLTASRESLHGPR</sequence>
<name>A0AAV4WIB1_9ARAC</name>
<proteinExistence type="predicted"/>
<accession>A0AAV4WIB1</accession>
<organism evidence="2 3">
    <name type="scientific">Caerostris darwini</name>
    <dbReference type="NCBI Taxonomy" id="1538125"/>
    <lineage>
        <taxon>Eukaryota</taxon>
        <taxon>Metazoa</taxon>
        <taxon>Ecdysozoa</taxon>
        <taxon>Arthropoda</taxon>
        <taxon>Chelicerata</taxon>
        <taxon>Arachnida</taxon>
        <taxon>Araneae</taxon>
        <taxon>Araneomorphae</taxon>
        <taxon>Entelegynae</taxon>
        <taxon>Araneoidea</taxon>
        <taxon>Araneidae</taxon>
        <taxon>Caerostris</taxon>
    </lineage>
</organism>
<protein>
    <submittedName>
        <fullName evidence="2">Uncharacterized protein</fullName>
    </submittedName>
</protein>
<gene>
    <name evidence="2" type="ORF">CDAR_429451</name>
</gene>
<feature type="region of interest" description="Disordered" evidence="1">
    <location>
        <begin position="1"/>
        <end position="26"/>
    </location>
</feature>